<evidence type="ECO:0000256" key="2">
    <source>
        <dbReference type="ARBA" id="ARBA00007749"/>
    </source>
</evidence>
<comment type="cofactor">
    <cofactor evidence="1">
        <name>Zn(2+)</name>
        <dbReference type="ChEBI" id="CHEBI:29105"/>
    </cofactor>
</comment>
<evidence type="ECO:0000256" key="1">
    <source>
        <dbReference type="ARBA" id="ARBA00001947"/>
    </source>
</evidence>
<reference evidence="7 8" key="1">
    <citation type="submission" date="2021-01" db="EMBL/GenBank/DDBJ databases">
        <title>Genomic Encyclopedia of Type Strains, Phase IV (KMG-IV): sequencing the most valuable type-strain genomes for metagenomic binning, comparative biology and taxonomic classification.</title>
        <authorList>
            <person name="Goeker M."/>
        </authorList>
    </citation>
    <scope>NUCLEOTIDE SEQUENCE [LARGE SCALE GENOMIC DNA]</scope>
    <source>
        <strain evidence="7 8">DSM 25540</strain>
    </source>
</reference>
<dbReference type="CDD" id="cd07729">
    <property type="entry name" value="AHL_lactonase_MBL-fold"/>
    <property type="match status" value="1"/>
</dbReference>
<gene>
    <name evidence="7" type="ORF">JOD17_002137</name>
</gene>
<comment type="caution">
    <text evidence="7">The sequence shown here is derived from an EMBL/GenBank/DDBJ whole genome shotgun (WGS) entry which is preliminary data.</text>
</comment>
<organism evidence="7 8">
    <name type="scientific">Geomicrobium sediminis</name>
    <dbReference type="NCBI Taxonomy" id="1347788"/>
    <lineage>
        <taxon>Bacteria</taxon>
        <taxon>Bacillati</taxon>
        <taxon>Bacillota</taxon>
        <taxon>Bacilli</taxon>
        <taxon>Bacillales</taxon>
        <taxon>Geomicrobium</taxon>
    </lineage>
</organism>
<feature type="domain" description="Metallo-beta-lactamase" evidence="6">
    <location>
        <begin position="43"/>
        <end position="255"/>
    </location>
</feature>
<keyword evidence="3" id="KW-0479">Metal-binding</keyword>
<evidence type="ECO:0000313" key="7">
    <source>
        <dbReference type="EMBL" id="MBM7633043.1"/>
    </source>
</evidence>
<evidence type="ECO:0000256" key="5">
    <source>
        <dbReference type="ARBA" id="ARBA00022833"/>
    </source>
</evidence>
<dbReference type="InterPro" id="IPR036866">
    <property type="entry name" value="RibonucZ/Hydroxyglut_hydro"/>
</dbReference>
<evidence type="ECO:0000256" key="4">
    <source>
        <dbReference type="ARBA" id="ARBA00022801"/>
    </source>
</evidence>
<evidence type="ECO:0000313" key="8">
    <source>
        <dbReference type="Proteomes" id="UP000741863"/>
    </source>
</evidence>
<keyword evidence="4" id="KW-0378">Hydrolase</keyword>
<dbReference type="SUPFAM" id="SSF56281">
    <property type="entry name" value="Metallo-hydrolase/oxidoreductase"/>
    <property type="match status" value="1"/>
</dbReference>
<dbReference type="InterPro" id="IPR051013">
    <property type="entry name" value="MBL_superfamily_lactonases"/>
</dbReference>
<comment type="similarity">
    <text evidence="2">Belongs to the metallo-beta-lactamase superfamily.</text>
</comment>
<dbReference type="Gene3D" id="3.60.15.10">
    <property type="entry name" value="Ribonuclease Z/Hydroxyacylglutathione hydrolase-like"/>
    <property type="match status" value="1"/>
</dbReference>
<sequence length="266" mass="30078">MNVHLMHTGKVQIDQALALKEKGWHPAPYTGWLRSSKRKIWVPVSTYLIEHQKGLLLLDTGWHEEIRTNQRKHLGTLAHSMFKGFLPEGESIRELLQTRGYRAEDLDYVLLSHLDADHVSGLNHVQGASSILVSREEWAAANRGMRYNKTMWKGASLITFDFEESGLGPVDRSYDLFGDGSVTLIHTPGHSRGMFSVLLKTSRASMLLVNDTGYCPQSWEELVVPGITVDDQQAKQSLRWVQQQASQVDYVFANHDPTIKPMTITL</sequence>
<name>A0ABS2PE01_9BACL</name>
<dbReference type="PANTHER" id="PTHR42978">
    <property type="entry name" value="QUORUM-QUENCHING LACTONASE YTNP-RELATED-RELATED"/>
    <property type="match status" value="1"/>
</dbReference>
<dbReference type="Proteomes" id="UP000741863">
    <property type="component" value="Unassembled WGS sequence"/>
</dbReference>
<dbReference type="EMBL" id="JAFBEC010000005">
    <property type="protein sequence ID" value="MBM7633043.1"/>
    <property type="molecule type" value="Genomic_DNA"/>
</dbReference>
<accession>A0ABS2PE01</accession>
<dbReference type="PANTHER" id="PTHR42978:SF2">
    <property type="entry name" value="102 KBASES UNSTABLE REGION: FROM 1 TO 119443"/>
    <property type="match status" value="1"/>
</dbReference>
<dbReference type="SMART" id="SM00849">
    <property type="entry name" value="Lactamase_B"/>
    <property type="match status" value="1"/>
</dbReference>
<evidence type="ECO:0000256" key="3">
    <source>
        <dbReference type="ARBA" id="ARBA00022723"/>
    </source>
</evidence>
<keyword evidence="5" id="KW-0862">Zinc</keyword>
<dbReference type="InterPro" id="IPR001279">
    <property type="entry name" value="Metallo-B-lactamas"/>
</dbReference>
<keyword evidence="8" id="KW-1185">Reference proteome</keyword>
<dbReference type="RefSeq" id="WP_204697543.1">
    <property type="nucleotide sequence ID" value="NZ_JAFBEC010000005.1"/>
</dbReference>
<evidence type="ECO:0000259" key="6">
    <source>
        <dbReference type="SMART" id="SM00849"/>
    </source>
</evidence>
<dbReference type="Pfam" id="PF00753">
    <property type="entry name" value="Lactamase_B"/>
    <property type="match status" value="1"/>
</dbReference>
<proteinExistence type="inferred from homology"/>
<protein>
    <submittedName>
        <fullName evidence="7">Glyoxylase-like metal-dependent hydrolase (Beta-lactamase superfamily II)</fullName>
    </submittedName>
</protein>